<dbReference type="PROSITE" id="PS51197">
    <property type="entry name" value="HTH_RRF2_2"/>
    <property type="match status" value="1"/>
</dbReference>
<comment type="caution">
    <text evidence="2">The sequence shown here is derived from an EMBL/GenBank/DDBJ whole genome shotgun (WGS) entry which is preliminary data.</text>
</comment>
<dbReference type="AlphaFoldDB" id="A0A2V2LDE4"/>
<dbReference type="InterPro" id="IPR036390">
    <property type="entry name" value="WH_DNA-bd_sf"/>
</dbReference>
<keyword evidence="3" id="KW-1185">Reference proteome</keyword>
<dbReference type="EMBL" id="QGKU01000026">
    <property type="protein sequence ID" value="PWR03548.1"/>
    <property type="molecule type" value="Genomic_DNA"/>
</dbReference>
<dbReference type="Gene3D" id="1.10.10.10">
    <property type="entry name" value="Winged helix-like DNA-binding domain superfamily/Winged helix DNA-binding domain"/>
    <property type="match status" value="1"/>
</dbReference>
<evidence type="ECO:0000313" key="3">
    <source>
        <dbReference type="Proteomes" id="UP000245680"/>
    </source>
</evidence>
<dbReference type="PANTHER" id="PTHR33221">
    <property type="entry name" value="WINGED HELIX-TURN-HELIX TRANSCRIPTIONAL REGULATOR, RRF2 FAMILY"/>
    <property type="match status" value="1"/>
</dbReference>
<sequence length="147" mass="15711">MRLTTRTNLAMRALMFCAVNPGVTVRKSDIAAACNASLNHLGLVINLLGQGGFIDTTRGRHGGVRLSRPAAEISIGAVARLLESDVPFAECFDMNENTCPLTGCCKLRGTLRKALAAFYETLDAVTLADLTDRNSGLQELLAMDRAA</sequence>
<keyword evidence="1" id="KW-0238">DNA-binding</keyword>
<dbReference type="OrthoDB" id="9795923at2"/>
<dbReference type="InterPro" id="IPR036388">
    <property type="entry name" value="WH-like_DNA-bd_sf"/>
</dbReference>
<dbReference type="GO" id="GO:0003700">
    <property type="term" value="F:DNA-binding transcription factor activity"/>
    <property type="evidence" value="ECO:0007669"/>
    <property type="project" value="TreeGrafter"/>
</dbReference>
<evidence type="ECO:0000313" key="2">
    <source>
        <dbReference type="EMBL" id="PWR03548.1"/>
    </source>
</evidence>
<dbReference type="GO" id="GO:0003677">
    <property type="term" value="F:DNA binding"/>
    <property type="evidence" value="ECO:0007669"/>
    <property type="project" value="UniProtKB-KW"/>
</dbReference>
<accession>A0A2V2LDE4</accession>
<name>A0A2V2LDE4_9RHOB</name>
<gene>
    <name evidence="2" type="ORF">DKT77_06775</name>
</gene>
<dbReference type="GO" id="GO:0005829">
    <property type="term" value="C:cytosol"/>
    <property type="evidence" value="ECO:0007669"/>
    <property type="project" value="TreeGrafter"/>
</dbReference>
<reference evidence="2 3" key="1">
    <citation type="submission" date="2018-05" db="EMBL/GenBank/DDBJ databases">
        <title>Rhodobacteraceae gen. nov., sp. nov. isolated from sea water.</title>
        <authorList>
            <person name="Ren Y."/>
        </authorList>
    </citation>
    <scope>NUCLEOTIDE SEQUENCE [LARGE SCALE GENOMIC DNA]</scope>
    <source>
        <strain evidence="2 3">TG-679</strain>
    </source>
</reference>
<dbReference type="PANTHER" id="PTHR33221:SF4">
    <property type="entry name" value="HTH-TYPE TRANSCRIPTIONAL REPRESSOR NSRR"/>
    <property type="match status" value="1"/>
</dbReference>
<protein>
    <submittedName>
        <fullName evidence="2">Rrf2 family transcriptional regulator</fullName>
    </submittedName>
</protein>
<dbReference type="InterPro" id="IPR000944">
    <property type="entry name" value="Tscrpt_reg_Rrf2"/>
</dbReference>
<dbReference type="Proteomes" id="UP000245680">
    <property type="component" value="Unassembled WGS sequence"/>
</dbReference>
<evidence type="ECO:0000256" key="1">
    <source>
        <dbReference type="ARBA" id="ARBA00023125"/>
    </source>
</evidence>
<organism evidence="2 3">
    <name type="scientific">Meridianimarinicoccus roseus</name>
    <dbReference type="NCBI Taxonomy" id="2072018"/>
    <lineage>
        <taxon>Bacteria</taxon>
        <taxon>Pseudomonadati</taxon>
        <taxon>Pseudomonadota</taxon>
        <taxon>Alphaproteobacteria</taxon>
        <taxon>Rhodobacterales</taxon>
        <taxon>Paracoccaceae</taxon>
        <taxon>Meridianimarinicoccus</taxon>
    </lineage>
</organism>
<proteinExistence type="predicted"/>
<dbReference type="SUPFAM" id="SSF46785">
    <property type="entry name" value="Winged helix' DNA-binding domain"/>
    <property type="match status" value="1"/>
</dbReference>
<dbReference type="Pfam" id="PF02082">
    <property type="entry name" value="Rrf2"/>
    <property type="match status" value="1"/>
</dbReference>
<dbReference type="NCBIfam" id="TIGR00738">
    <property type="entry name" value="rrf2_super"/>
    <property type="match status" value="1"/>
</dbReference>
<dbReference type="RefSeq" id="WP_109810950.1">
    <property type="nucleotide sequence ID" value="NZ_QGKU01000026.1"/>
</dbReference>